<dbReference type="InterPro" id="IPR036852">
    <property type="entry name" value="Peptidase_S8/S53_dom_sf"/>
</dbReference>
<dbReference type="SUPFAM" id="SSF52743">
    <property type="entry name" value="Subtilisin-like"/>
    <property type="match status" value="1"/>
</dbReference>
<dbReference type="Pfam" id="PF00082">
    <property type="entry name" value="Peptidase_S8"/>
    <property type="match status" value="1"/>
</dbReference>
<evidence type="ECO:0000256" key="2">
    <source>
        <dbReference type="ARBA" id="ARBA00022670"/>
    </source>
</evidence>
<dbReference type="InterPro" id="IPR015500">
    <property type="entry name" value="Peptidase_S8_subtilisin-rel"/>
</dbReference>
<dbReference type="PROSITE" id="PS51892">
    <property type="entry name" value="SUBTILASE"/>
    <property type="match status" value="1"/>
</dbReference>
<feature type="domain" description="Peptidase S8/S53" evidence="6">
    <location>
        <begin position="31"/>
        <end position="276"/>
    </location>
</feature>
<keyword evidence="4 5" id="KW-0720">Serine protease</keyword>
<reference evidence="7 8" key="1">
    <citation type="submission" date="2024-10" db="EMBL/GenBank/DDBJ databases">
        <title>The Natural Products Discovery Center: Release of the First 8490 Sequenced Strains for Exploring Actinobacteria Biosynthetic Diversity.</title>
        <authorList>
            <person name="Kalkreuter E."/>
            <person name="Kautsar S.A."/>
            <person name="Yang D."/>
            <person name="Bader C.D."/>
            <person name="Teijaro C.N."/>
            <person name="Fluegel L."/>
            <person name="Davis C.M."/>
            <person name="Simpson J.R."/>
            <person name="Lauterbach L."/>
            <person name="Steele A.D."/>
            <person name="Gui C."/>
            <person name="Meng S."/>
            <person name="Li G."/>
            <person name="Viehrig K."/>
            <person name="Ye F."/>
            <person name="Su P."/>
            <person name="Kiefer A.F."/>
            <person name="Nichols A."/>
            <person name="Cepeda A.J."/>
            <person name="Yan W."/>
            <person name="Fan B."/>
            <person name="Jiang Y."/>
            <person name="Adhikari A."/>
            <person name="Zheng C.-J."/>
            <person name="Schuster L."/>
            <person name="Cowan T.M."/>
            <person name="Smanski M.J."/>
            <person name="Chevrette M.G."/>
            <person name="De Carvalho L.P.S."/>
            <person name="Shen B."/>
        </authorList>
    </citation>
    <scope>NUCLEOTIDE SEQUENCE [LARGE SCALE GENOMIC DNA]</scope>
    <source>
        <strain evidence="7 8">NPDC020327</strain>
    </source>
</reference>
<comment type="caution">
    <text evidence="7">The sequence shown here is derived from an EMBL/GenBank/DDBJ whole genome shotgun (WGS) entry which is preliminary data.</text>
</comment>
<evidence type="ECO:0000256" key="3">
    <source>
        <dbReference type="ARBA" id="ARBA00022801"/>
    </source>
</evidence>
<accession>A0ABW7URM2</accession>
<feature type="active site" description="Charge relay system" evidence="5">
    <location>
        <position position="38"/>
    </location>
</feature>
<dbReference type="PANTHER" id="PTHR43806">
    <property type="entry name" value="PEPTIDASE S8"/>
    <property type="match status" value="1"/>
</dbReference>
<comment type="similarity">
    <text evidence="1 5">Belongs to the peptidase S8 family.</text>
</comment>
<dbReference type="Gene3D" id="3.40.50.200">
    <property type="entry name" value="Peptidase S8/S53 domain"/>
    <property type="match status" value="1"/>
</dbReference>
<evidence type="ECO:0000259" key="6">
    <source>
        <dbReference type="Pfam" id="PF00082"/>
    </source>
</evidence>
<dbReference type="PANTHER" id="PTHR43806:SF11">
    <property type="entry name" value="CEREVISIN-RELATED"/>
    <property type="match status" value="1"/>
</dbReference>
<keyword evidence="8" id="KW-1185">Reference proteome</keyword>
<evidence type="ECO:0000256" key="4">
    <source>
        <dbReference type="ARBA" id="ARBA00022825"/>
    </source>
</evidence>
<keyword evidence="3 5" id="KW-0378">Hydrolase</keyword>
<evidence type="ECO:0000256" key="1">
    <source>
        <dbReference type="ARBA" id="ARBA00011073"/>
    </source>
</evidence>
<evidence type="ECO:0000256" key="5">
    <source>
        <dbReference type="PROSITE-ProRule" id="PRU01240"/>
    </source>
</evidence>
<organism evidence="7 8">
    <name type="scientific">Streptomyces pathocidini</name>
    <dbReference type="NCBI Taxonomy" id="1650571"/>
    <lineage>
        <taxon>Bacteria</taxon>
        <taxon>Bacillati</taxon>
        <taxon>Actinomycetota</taxon>
        <taxon>Actinomycetes</taxon>
        <taxon>Kitasatosporales</taxon>
        <taxon>Streptomycetaceae</taxon>
        <taxon>Streptomyces</taxon>
    </lineage>
</organism>
<name>A0ABW7URM2_9ACTN</name>
<protein>
    <submittedName>
        <fullName evidence="7">S8 family serine peptidase</fullName>
    </submittedName>
</protein>
<sequence>MHTETVGPADVVWSRITGLDRVMAVCDGDPSITIGLLDGPVDSGNPGFAEEALTGAAITRAHTLSGDTAASDGTATRHGTAVAGVLAAQRSSGAPAICPGCRVLVRPVLADGADGDEGHPVARPEDLAAGIAECVAAGVRLVNLSAGFVTAGSQNEPVRNALDLAARRGVIVVVAAGNSGGLGGSPTVSHPSVVPVTSCDETGRPLPGGNLGISVGRRGVRAPGTPVESLGPRSADLGRPLTTLSGTSLSTAFVTGALALAWSAAPSLPGAVLQLALTGARSARRGIVPPLLDAVSLYRAGPLSTLEHRP</sequence>
<dbReference type="PRINTS" id="PR00723">
    <property type="entry name" value="SUBTILISIN"/>
</dbReference>
<dbReference type="EMBL" id="JBIRWE010000005">
    <property type="protein sequence ID" value="MFI1965273.1"/>
    <property type="molecule type" value="Genomic_DNA"/>
</dbReference>
<evidence type="ECO:0000313" key="8">
    <source>
        <dbReference type="Proteomes" id="UP001611548"/>
    </source>
</evidence>
<gene>
    <name evidence="7" type="ORF">ACH429_14370</name>
</gene>
<dbReference type="InterPro" id="IPR050131">
    <property type="entry name" value="Peptidase_S8_subtilisin-like"/>
</dbReference>
<evidence type="ECO:0000313" key="7">
    <source>
        <dbReference type="EMBL" id="MFI1965273.1"/>
    </source>
</evidence>
<feature type="active site" description="Charge relay system" evidence="5">
    <location>
        <position position="248"/>
    </location>
</feature>
<feature type="active site" description="Charge relay system" evidence="5">
    <location>
        <position position="78"/>
    </location>
</feature>
<dbReference type="Proteomes" id="UP001611548">
    <property type="component" value="Unassembled WGS sequence"/>
</dbReference>
<dbReference type="InterPro" id="IPR000209">
    <property type="entry name" value="Peptidase_S8/S53_dom"/>
</dbReference>
<keyword evidence="2 5" id="KW-0645">Protease</keyword>
<dbReference type="RefSeq" id="WP_157859090.1">
    <property type="nucleotide sequence ID" value="NZ_JBIRWE010000005.1"/>
</dbReference>
<proteinExistence type="inferred from homology"/>